<proteinExistence type="predicted"/>
<dbReference type="EMBL" id="ADHJ01000024">
    <property type="protein sequence ID" value="EFU40933.1"/>
    <property type="molecule type" value="Genomic_DNA"/>
</dbReference>
<dbReference type="KEGG" id="pvo:PVOR_16399"/>
<evidence type="ECO:0000313" key="2">
    <source>
        <dbReference type="Proteomes" id="UP000003094"/>
    </source>
</evidence>
<dbReference type="AlphaFoldDB" id="A0A2R9SUB3"/>
<sequence>MLSVLIPDGRVVYFSPLIDSGYEYLDQLNKVWVGDAIFVLDQVEKLAKNDPDQHSKSPRE</sequence>
<organism evidence="1 2">
    <name type="scientific">Paenibacillus vortex V453</name>
    <dbReference type="NCBI Taxonomy" id="715225"/>
    <lineage>
        <taxon>Bacteria</taxon>
        <taxon>Bacillati</taxon>
        <taxon>Bacillota</taxon>
        <taxon>Bacilli</taxon>
        <taxon>Bacillales</taxon>
        <taxon>Paenibacillaceae</taxon>
        <taxon>Paenibacillus</taxon>
    </lineage>
</organism>
<accession>A0A2R9SUB3</accession>
<name>A0A2R9SUB3_9BACL</name>
<protein>
    <submittedName>
        <fullName evidence="1">Uncharacterized protein</fullName>
    </submittedName>
</protein>
<reference evidence="1 2" key="1">
    <citation type="journal article" date="2010" name="BMC Genomics">
        <title>Genome sequence of the pattern forming Paenibacillus vortex bacterium reveals potential for thriving in complex environments.</title>
        <authorList>
            <person name="Sirota-Madi A."/>
            <person name="Olender T."/>
            <person name="Helman Y."/>
            <person name="Ingham C."/>
            <person name="Brainis I."/>
            <person name="Roth D."/>
            <person name="Hagi E."/>
            <person name="Brodsky L."/>
            <person name="Leshkowitz D."/>
            <person name="Galatenko V."/>
            <person name="Nikolaev V."/>
            <person name="Mugasimangalam R.C."/>
            <person name="Bransburg-Zabary S."/>
            <person name="Gutnick D.L."/>
            <person name="Lancet D."/>
            <person name="Ben-Jacob E."/>
        </authorList>
    </citation>
    <scope>NUCLEOTIDE SEQUENCE [LARGE SCALE GENOMIC DNA]</scope>
    <source>
        <strain evidence="1 2">V453</strain>
    </source>
</reference>
<evidence type="ECO:0000313" key="1">
    <source>
        <dbReference type="EMBL" id="EFU40933.1"/>
    </source>
</evidence>
<comment type="caution">
    <text evidence="1">The sequence shown here is derived from an EMBL/GenBank/DDBJ whole genome shotgun (WGS) entry which is preliminary data.</text>
</comment>
<gene>
    <name evidence="1" type="ORF">PVOR_16399</name>
</gene>
<dbReference type="Proteomes" id="UP000003094">
    <property type="component" value="Unassembled WGS sequence"/>
</dbReference>
<keyword evidence="2" id="KW-1185">Reference proteome</keyword>